<gene>
    <name evidence="1" type="ORF">Vadar_010734</name>
</gene>
<comment type="caution">
    <text evidence="1">The sequence shown here is derived from an EMBL/GenBank/DDBJ whole genome shotgun (WGS) entry which is preliminary data.</text>
</comment>
<evidence type="ECO:0000313" key="1">
    <source>
        <dbReference type="EMBL" id="KAH7860215.1"/>
    </source>
</evidence>
<dbReference type="Proteomes" id="UP000828048">
    <property type="component" value="Chromosome 4"/>
</dbReference>
<name>A0ACB7Z2T0_9ERIC</name>
<proteinExistence type="predicted"/>
<reference evidence="1 2" key="1">
    <citation type="journal article" date="2021" name="Hortic Res">
        <title>High-quality reference genome and annotation aids understanding of berry development for evergreen blueberry (Vaccinium darrowii).</title>
        <authorList>
            <person name="Yu J."/>
            <person name="Hulse-Kemp A.M."/>
            <person name="Babiker E."/>
            <person name="Staton M."/>
        </authorList>
    </citation>
    <scope>NUCLEOTIDE SEQUENCE [LARGE SCALE GENOMIC DNA]</scope>
    <source>
        <strain evidence="2">cv. NJ 8807/NJ 8810</strain>
        <tissue evidence="1">Young leaf</tissue>
    </source>
</reference>
<evidence type="ECO:0000313" key="2">
    <source>
        <dbReference type="Proteomes" id="UP000828048"/>
    </source>
</evidence>
<sequence length="69" mass="7802">MDVLPSNKRLVLVAILLLCFLSIPAAARSLCRESSKHDNLKPKEKRETNGEDLITMDYTPARKKTPIHN</sequence>
<keyword evidence="2" id="KW-1185">Reference proteome</keyword>
<protein>
    <submittedName>
        <fullName evidence="1">Uncharacterized protein</fullName>
    </submittedName>
</protein>
<organism evidence="1 2">
    <name type="scientific">Vaccinium darrowii</name>
    <dbReference type="NCBI Taxonomy" id="229202"/>
    <lineage>
        <taxon>Eukaryota</taxon>
        <taxon>Viridiplantae</taxon>
        <taxon>Streptophyta</taxon>
        <taxon>Embryophyta</taxon>
        <taxon>Tracheophyta</taxon>
        <taxon>Spermatophyta</taxon>
        <taxon>Magnoliopsida</taxon>
        <taxon>eudicotyledons</taxon>
        <taxon>Gunneridae</taxon>
        <taxon>Pentapetalae</taxon>
        <taxon>asterids</taxon>
        <taxon>Ericales</taxon>
        <taxon>Ericaceae</taxon>
        <taxon>Vaccinioideae</taxon>
        <taxon>Vaccinieae</taxon>
        <taxon>Vaccinium</taxon>
    </lineage>
</organism>
<accession>A0ACB7Z2T0</accession>
<dbReference type="EMBL" id="CM037154">
    <property type="protein sequence ID" value="KAH7860215.1"/>
    <property type="molecule type" value="Genomic_DNA"/>
</dbReference>